<evidence type="ECO:0000259" key="9">
    <source>
        <dbReference type="Pfam" id="PF13206"/>
    </source>
</evidence>
<dbReference type="InterPro" id="IPR025932">
    <property type="entry name" value="Trypano_VSG_B_N_dom"/>
</dbReference>
<keyword evidence="8" id="KW-0449">Lipoprotein</keyword>
<comment type="function">
    <text evidence="1">VSG forms a coat on the surface of the parasite. The trypanosome evades the immune response of the host by expressing a series of antigenically distinct VSGs from an estimated 1000 VSG genes.</text>
</comment>
<keyword evidence="4" id="KW-0336">GPI-anchor</keyword>
<evidence type="ECO:0000256" key="4">
    <source>
        <dbReference type="ARBA" id="ARBA00022622"/>
    </source>
</evidence>
<sequence length="339" mass="35936">QRTLAAAALNRTLRRIKQVQTGYTTAKTELSTQKPTKVKNLICEALYGSGQTDCSPSPTKTVAAATPYSSGCGDKGGKSAVGDMLCLCFGNAGGNTIDCKQNNIECHWSSNVLAHVNLETAQCPNRKPTAVTYSMLAELIATIKSRMRVSAKTNALVRHLGKEPTTCDGTTTKLCVIYTATTTTGDAGSGLNAIPWVAKLIEAKRTMEEMQTLAVKASKQAAAMEMLIEAAKTAYAVQTVQLSEKQDFIAGTDGKDRAAKPETTNNGTCKAKGVGTSCKYGCKEISENSEKKCVVDPTYTPKQVNGAHQDSTTGNVNTTGSHSFVINRPPLLLACLLLA</sequence>
<evidence type="ECO:0000256" key="5">
    <source>
        <dbReference type="ARBA" id="ARBA00022729"/>
    </source>
</evidence>
<evidence type="ECO:0000256" key="1">
    <source>
        <dbReference type="ARBA" id="ARBA00002523"/>
    </source>
</evidence>
<evidence type="ECO:0000256" key="8">
    <source>
        <dbReference type="ARBA" id="ARBA00023288"/>
    </source>
</evidence>
<keyword evidence="7" id="KW-0325">Glycoprotein</keyword>
<comment type="subcellular location">
    <subcellularLocation>
        <location evidence="2">Cell membrane</location>
        <topology evidence="2">Lipid-anchor</topology>
        <topology evidence="2">GPI-anchor</topology>
    </subcellularLocation>
</comment>
<accession>M4T7I9</accession>
<feature type="domain" description="Trypanosome variant surface glycoprotein B-type N-terminal" evidence="9">
    <location>
        <begin position="2"/>
        <end position="225"/>
    </location>
</feature>
<reference evidence="10" key="2">
    <citation type="journal article" date="2014" name="Mol. Biochem. Parasitol.">
        <title>Capturing the variant surface glycoprotein repertoire (the VSGnome) of Trypanosoma brucei Lister 427.</title>
        <authorList>
            <person name="Cross G.A."/>
            <person name="Kim H.S."/>
            <person name="Wickstead B."/>
        </authorList>
    </citation>
    <scope>NUCLEOTIDE SEQUENCE</scope>
    <source>
        <strain evidence="10">Lister 427</strain>
    </source>
</reference>
<evidence type="ECO:0000256" key="7">
    <source>
        <dbReference type="ARBA" id="ARBA00023180"/>
    </source>
</evidence>
<evidence type="ECO:0000256" key="6">
    <source>
        <dbReference type="ARBA" id="ARBA00023136"/>
    </source>
</evidence>
<proteinExistence type="predicted"/>
<dbReference type="GO" id="GO:0098552">
    <property type="term" value="C:side of membrane"/>
    <property type="evidence" value="ECO:0007669"/>
    <property type="project" value="UniProtKB-KW"/>
</dbReference>
<name>M4T7I9_9TRYP</name>
<dbReference type="InterPro" id="IPR027446">
    <property type="entry name" value="VSG_C_dom_sf"/>
</dbReference>
<keyword evidence="6" id="KW-0472">Membrane</keyword>
<feature type="non-terminal residue" evidence="10">
    <location>
        <position position="1"/>
    </location>
</feature>
<dbReference type="Gene3D" id="4.10.110.20">
    <property type="entry name" value="Variant surface glycoprotein MITAT 1.2, VSG 221, C-terminal domain"/>
    <property type="match status" value="1"/>
</dbReference>
<dbReference type="SUPFAM" id="SSF118251">
    <property type="entry name" value="Variant surface glycoprotein MITAT 1.2, VSG 221, C-terminal domain"/>
    <property type="match status" value="1"/>
</dbReference>
<reference evidence="10" key="1">
    <citation type="submission" date="2013-02" db="EMBL/GenBank/DDBJ databases">
        <authorList>
            <person name="Cross G.A.M."/>
            <person name="Kim H.-S."/>
            <person name="Wickstead B."/>
        </authorList>
    </citation>
    <scope>NUCLEOTIDE SEQUENCE</scope>
    <source>
        <strain evidence="10">Lister 427</strain>
    </source>
</reference>
<organism evidence="10">
    <name type="scientific">Trypanosoma brucei</name>
    <dbReference type="NCBI Taxonomy" id="5691"/>
    <lineage>
        <taxon>Eukaryota</taxon>
        <taxon>Discoba</taxon>
        <taxon>Euglenozoa</taxon>
        <taxon>Kinetoplastea</taxon>
        <taxon>Metakinetoplastina</taxon>
        <taxon>Trypanosomatida</taxon>
        <taxon>Trypanosomatidae</taxon>
        <taxon>Trypanosoma</taxon>
    </lineage>
</organism>
<evidence type="ECO:0000313" key="10">
    <source>
        <dbReference type="EMBL" id="AGH58845.1"/>
    </source>
</evidence>
<dbReference type="AlphaFoldDB" id="M4T7I9"/>
<dbReference type="GO" id="GO:0005886">
    <property type="term" value="C:plasma membrane"/>
    <property type="evidence" value="ECO:0007669"/>
    <property type="project" value="UniProtKB-SubCell"/>
</dbReference>
<keyword evidence="5" id="KW-0732">Signal</keyword>
<dbReference type="Pfam" id="PF13206">
    <property type="entry name" value="VSG_B"/>
    <property type="match status" value="1"/>
</dbReference>
<dbReference type="EMBL" id="KC611414">
    <property type="protein sequence ID" value="AGH58845.1"/>
    <property type="molecule type" value="Genomic_DNA"/>
</dbReference>
<keyword evidence="3" id="KW-1003">Cell membrane</keyword>
<evidence type="ECO:0000256" key="2">
    <source>
        <dbReference type="ARBA" id="ARBA00004609"/>
    </source>
</evidence>
<dbReference type="VEuPathDB" id="TriTrypDB:Tb427_000220300"/>
<evidence type="ECO:0000256" key="3">
    <source>
        <dbReference type="ARBA" id="ARBA00022475"/>
    </source>
</evidence>
<protein>
    <submittedName>
        <fullName evidence="10">Variant surface glycoprotein 2109</fullName>
    </submittedName>
</protein>
<dbReference type="VEuPathDB" id="TriTrypDB:Tb927.10.16560"/>